<dbReference type="EMBL" id="CP011801">
    <property type="protein sequence ID" value="ALA60078.1"/>
    <property type="molecule type" value="Genomic_DNA"/>
</dbReference>
<evidence type="ECO:0000313" key="2">
    <source>
        <dbReference type="Proteomes" id="UP000069205"/>
    </source>
</evidence>
<accession>A0A0K2GGI7</accession>
<dbReference type="KEGG" id="nmv:NITMOv2_3686"/>
<gene>
    <name evidence="1" type="ORF">NITMOv2_3686</name>
</gene>
<evidence type="ECO:0000313" key="1">
    <source>
        <dbReference type="EMBL" id="ALA60078.1"/>
    </source>
</evidence>
<name>A0A0K2GGI7_NITMO</name>
<dbReference type="AlphaFoldDB" id="A0A0K2GGI7"/>
<keyword evidence="2" id="KW-1185">Reference proteome</keyword>
<dbReference type="PATRIC" id="fig|42253.5.peg.3638"/>
<proteinExistence type="predicted"/>
<sequence length="66" mass="7499">MPVKRTDYSNAFSPLSTDRHCDVNHPMQACFREDQSLCQTWMAQGGSIVKDLQFRASRLILASLQP</sequence>
<protein>
    <submittedName>
        <fullName evidence="1">Uncharacterized protein</fullName>
    </submittedName>
</protein>
<dbReference type="Proteomes" id="UP000069205">
    <property type="component" value="Chromosome"/>
</dbReference>
<organism evidence="1 2">
    <name type="scientific">Nitrospira moscoviensis</name>
    <dbReference type="NCBI Taxonomy" id="42253"/>
    <lineage>
        <taxon>Bacteria</taxon>
        <taxon>Pseudomonadati</taxon>
        <taxon>Nitrospirota</taxon>
        <taxon>Nitrospiria</taxon>
        <taxon>Nitrospirales</taxon>
        <taxon>Nitrospiraceae</taxon>
        <taxon>Nitrospira</taxon>
    </lineage>
</organism>
<reference evidence="1 2" key="1">
    <citation type="journal article" date="2015" name="Proc. Natl. Acad. Sci. U.S.A.">
        <title>Expanded metabolic versatility of ubiquitous nitrite-oxidizing bacteria from the genus Nitrospira.</title>
        <authorList>
            <person name="Koch H."/>
            <person name="Lucker S."/>
            <person name="Albertsen M."/>
            <person name="Kitzinger K."/>
            <person name="Herbold C."/>
            <person name="Spieck E."/>
            <person name="Nielsen P.H."/>
            <person name="Wagner M."/>
            <person name="Daims H."/>
        </authorList>
    </citation>
    <scope>NUCLEOTIDE SEQUENCE [LARGE SCALE GENOMIC DNA]</scope>
    <source>
        <strain evidence="1 2">NSP M-1</strain>
    </source>
</reference>